<comment type="caution">
    <text evidence="3">The sequence shown here is derived from an EMBL/GenBank/DDBJ whole genome shotgun (WGS) entry which is preliminary data.</text>
</comment>
<evidence type="ECO:0000313" key="3">
    <source>
        <dbReference type="EMBL" id="KAF7807159.1"/>
    </source>
</evidence>
<feature type="domain" description="CCHC-type" evidence="2">
    <location>
        <begin position="228"/>
        <end position="241"/>
    </location>
</feature>
<reference evidence="3" key="1">
    <citation type="submission" date="2020-09" db="EMBL/GenBank/DDBJ databases">
        <title>Genome-Enabled Discovery of Anthraquinone Biosynthesis in Senna tora.</title>
        <authorList>
            <person name="Kang S.-H."/>
            <person name="Pandey R.P."/>
            <person name="Lee C.-M."/>
            <person name="Sim J.-S."/>
            <person name="Jeong J.-T."/>
            <person name="Choi B.-S."/>
            <person name="Jung M."/>
            <person name="Ginzburg D."/>
            <person name="Zhao K."/>
            <person name="Won S.Y."/>
            <person name="Oh T.-J."/>
            <person name="Yu Y."/>
            <person name="Kim N.-H."/>
            <person name="Lee O.R."/>
            <person name="Lee T.-H."/>
            <person name="Bashyal P."/>
            <person name="Kim T.-S."/>
            <person name="Lee W.-H."/>
            <person name="Kawkins C."/>
            <person name="Kim C.-K."/>
            <person name="Kim J.S."/>
            <person name="Ahn B.O."/>
            <person name="Rhee S.Y."/>
            <person name="Sohng J.K."/>
        </authorList>
    </citation>
    <scope>NUCLEOTIDE SEQUENCE</scope>
    <source>
        <tissue evidence="3">Leaf</tissue>
    </source>
</reference>
<dbReference type="Pfam" id="PF14392">
    <property type="entry name" value="zf-CCHC_4"/>
    <property type="match status" value="1"/>
</dbReference>
<name>A0A834SNE1_9FABA</name>
<dbReference type="GO" id="GO:0003676">
    <property type="term" value="F:nucleic acid binding"/>
    <property type="evidence" value="ECO:0007669"/>
    <property type="project" value="InterPro"/>
</dbReference>
<dbReference type="PANTHER" id="PTHR31286:SF178">
    <property type="entry name" value="DUF4283 DOMAIN-CONTAINING PROTEIN"/>
    <property type="match status" value="1"/>
</dbReference>
<dbReference type="AlphaFoldDB" id="A0A834SNE1"/>
<dbReference type="OrthoDB" id="1433777at2759"/>
<dbReference type="EMBL" id="JAAIUW010000012">
    <property type="protein sequence ID" value="KAF7807159.1"/>
    <property type="molecule type" value="Genomic_DNA"/>
</dbReference>
<keyword evidence="1" id="KW-0863">Zinc-finger</keyword>
<gene>
    <name evidence="3" type="ORF">G2W53_039320</name>
</gene>
<dbReference type="InterPro" id="IPR001878">
    <property type="entry name" value="Znf_CCHC"/>
</dbReference>
<protein>
    <submittedName>
        <fullName evidence="3">Cysteine desulfurase mitochondrial-like</fullName>
    </submittedName>
</protein>
<dbReference type="PROSITE" id="PS50158">
    <property type="entry name" value="ZF_CCHC"/>
    <property type="match status" value="1"/>
</dbReference>
<keyword evidence="1" id="KW-0862">Zinc</keyword>
<evidence type="ECO:0000256" key="1">
    <source>
        <dbReference type="PROSITE-ProRule" id="PRU00047"/>
    </source>
</evidence>
<evidence type="ECO:0000259" key="2">
    <source>
        <dbReference type="PROSITE" id="PS50158"/>
    </source>
</evidence>
<organism evidence="3 4">
    <name type="scientific">Senna tora</name>
    <dbReference type="NCBI Taxonomy" id="362788"/>
    <lineage>
        <taxon>Eukaryota</taxon>
        <taxon>Viridiplantae</taxon>
        <taxon>Streptophyta</taxon>
        <taxon>Embryophyta</taxon>
        <taxon>Tracheophyta</taxon>
        <taxon>Spermatophyta</taxon>
        <taxon>Magnoliopsida</taxon>
        <taxon>eudicotyledons</taxon>
        <taxon>Gunneridae</taxon>
        <taxon>Pentapetalae</taxon>
        <taxon>rosids</taxon>
        <taxon>fabids</taxon>
        <taxon>Fabales</taxon>
        <taxon>Fabaceae</taxon>
        <taxon>Caesalpinioideae</taxon>
        <taxon>Cassia clade</taxon>
        <taxon>Senna</taxon>
    </lineage>
</organism>
<accession>A0A834SNE1</accession>
<dbReference type="InterPro" id="IPR025558">
    <property type="entry name" value="DUF4283"/>
</dbReference>
<dbReference type="GO" id="GO:0008270">
    <property type="term" value="F:zinc ion binding"/>
    <property type="evidence" value="ECO:0007669"/>
    <property type="project" value="UniProtKB-KW"/>
</dbReference>
<proteinExistence type="predicted"/>
<dbReference type="InterPro" id="IPR025836">
    <property type="entry name" value="Zn_knuckle_CX2CX4HX4C"/>
</dbReference>
<dbReference type="Proteomes" id="UP000634136">
    <property type="component" value="Unassembled WGS sequence"/>
</dbReference>
<keyword evidence="1" id="KW-0479">Metal-binding</keyword>
<dbReference type="Pfam" id="PF14111">
    <property type="entry name" value="DUF4283"/>
    <property type="match status" value="1"/>
</dbReference>
<evidence type="ECO:0000313" key="4">
    <source>
        <dbReference type="Proteomes" id="UP000634136"/>
    </source>
</evidence>
<keyword evidence="4" id="KW-1185">Reference proteome</keyword>
<dbReference type="PANTHER" id="PTHR31286">
    <property type="entry name" value="GLYCINE-RICH CELL WALL STRUCTURAL PROTEIN 1.8-LIKE"/>
    <property type="match status" value="1"/>
</dbReference>
<sequence>MVYGKIKLKLEYSVDSVLLGLPAAVILGQRRPLFGEAVYSRLAITSGANKLHQVIDIFTLMGKIVSTKAVNKGAMENAFKNIWNQPVGFKVEEVGQNSFLLHFAKEKDMDKALENGPWIFRNRWMILTRWRRGLEGSNDLLTKVDIGVQIWGTPLHCRTAKVAEKLCSLLGAVKEVGLYEDQNSGNVFMKGLVEFDLKKPVRKGANLGNVKDGVFWVDFRYEKIPRCCYECGLFGHEESECVMKKPTMEIGKEFSSKGWAHG</sequence>
<dbReference type="InterPro" id="IPR040256">
    <property type="entry name" value="At4g02000-like"/>
</dbReference>